<dbReference type="GO" id="GO:0004419">
    <property type="term" value="F:hydroxymethylglutaryl-CoA lyase activity"/>
    <property type="evidence" value="ECO:0007669"/>
    <property type="project" value="UniProtKB-EC"/>
</dbReference>
<evidence type="ECO:0000256" key="5">
    <source>
        <dbReference type="ARBA" id="ARBA00023239"/>
    </source>
</evidence>
<dbReference type="PROSITE" id="PS50991">
    <property type="entry name" value="PYR_CT"/>
    <property type="match status" value="1"/>
</dbReference>
<organism evidence="8 9">
    <name type="scientific">Artemisia annua</name>
    <name type="common">Sweet wormwood</name>
    <dbReference type="NCBI Taxonomy" id="35608"/>
    <lineage>
        <taxon>Eukaryota</taxon>
        <taxon>Viridiplantae</taxon>
        <taxon>Streptophyta</taxon>
        <taxon>Embryophyta</taxon>
        <taxon>Tracheophyta</taxon>
        <taxon>Spermatophyta</taxon>
        <taxon>Magnoliopsida</taxon>
        <taxon>eudicotyledons</taxon>
        <taxon>Gunneridae</taxon>
        <taxon>Pentapetalae</taxon>
        <taxon>asterids</taxon>
        <taxon>campanulids</taxon>
        <taxon>Asterales</taxon>
        <taxon>Asteraceae</taxon>
        <taxon>Asteroideae</taxon>
        <taxon>Anthemideae</taxon>
        <taxon>Artemisiinae</taxon>
        <taxon>Artemisia</taxon>
    </lineage>
</organism>
<dbReference type="GO" id="GO:0005739">
    <property type="term" value="C:mitochondrion"/>
    <property type="evidence" value="ECO:0007669"/>
    <property type="project" value="TreeGrafter"/>
</dbReference>
<dbReference type="GO" id="GO:0046872">
    <property type="term" value="F:metal ion binding"/>
    <property type="evidence" value="ECO:0007669"/>
    <property type="project" value="UniProtKB-KW"/>
</dbReference>
<dbReference type="InterPro" id="IPR000891">
    <property type="entry name" value="PYR_CT"/>
</dbReference>
<keyword evidence="5" id="KW-0456">Lyase</keyword>
<evidence type="ECO:0000256" key="4">
    <source>
        <dbReference type="ARBA" id="ARBA00022723"/>
    </source>
</evidence>
<feature type="domain" description="Pyruvate carboxyltransferase" evidence="7">
    <location>
        <begin position="123"/>
        <end position="407"/>
    </location>
</feature>
<dbReference type="OrthoDB" id="1905920at2759"/>
<dbReference type="UniPathway" id="UPA00896">
    <property type="reaction ID" value="UER00863"/>
</dbReference>
<evidence type="ECO:0000313" key="9">
    <source>
        <dbReference type="Proteomes" id="UP000245207"/>
    </source>
</evidence>
<evidence type="ECO:0000259" key="7">
    <source>
        <dbReference type="PROSITE" id="PS50991"/>
    </source>
</evidence>
<gene>
    <name evidence="8" type="ORF">CTI12_AA420340</name>
</gene>
<evidence type="ECO:0000313" key="8">
    <source>
        <dbReference type="EMBL" id="PWA56127.1"/>
    </source>
</evidence>
<dbReference type="InterPro" id="IPR013785">
    <property type="entry name" value="Aldolase_TIM"/>
</dbReference>
<protein>
    <recommendedName>
        <fullName evidence="3">hydroxymethylglutaryl-CoA lyase</fullName>
        <ecNumber evidence="3">4.1.3.4</ecNumber>
    </recommendedName>
</protein>
<evidence type="ECO:0000256" key="1">
    <source>
        <dbReference type="ARBA" id="ARBA00005143"/>
    </source>
</evidence>
<dbReference type="EMBL" id="PKPP01006562">
    <property type="protein sequence ID" value="PWA56127.1"/>
    <property type="molecule type" value="Genomic_DNA"/>
</dbReference>
<dbReference type="NCBIfam" id="NF004283">
    <property type="entry name" value="PRK05692.1"/>
    <property type="match status" value="1"/>
</dbReference>
<dbReference type="CDD" id="cd07938">
    <property type="entry name" value="DRE_TIM_HMGL"/>
    <property type="match status" value="1"/>
</dbReference>
<dbReference type="InterPro" id="IPR043594">
    <property type="entry name" value="HMGL"/>
</dbReference>
<dbReference type="FunFam" id="3.20.20.70:FF:000038">
    <property type="entry name" value="Hydroxymethylglutaryl-CoA lyase, mitochondrial"/>
    <property type="match status" value="1"/>
</dbReference>
<sequence>MSSLEEPLSMDKLPSLSNIDFSHRFSSDGCSTSGGDSGMGHCWIEGNNSNSSNSDEEDFEYEQEAFTWRHHSRDMPKNGNLAAYGNRCDSCHLAQFRYKSCCSNGGGLHDITNMIFKGIPKYVKIVEVGARDGLQNENNMVPTSVKIELIHRLVSAGLSVVEATSFVSPKWVPQLADARDVIGSVKNLDTARLPVLVPNLKGFEAAVAAGAKEIAVFASASEAFSKSNINCTIKESLARYRDVTHAAAKLNIPVRGYALSSLDKPIIVMHRLLYVSCVIGCPVEGIIPPSKVANVAKELHDMGCCEISLGDTIGIGTPGTVIPMLVAVMSAVPVEKLAVHFHDTYGQSLSNILVSLQMGISTVDSSVAGLGGCPYAKGASGNVATEDVVYMLEGLGIKTNVDLEKLLEAGEFICKHLGRPSGSKAAVAFSRVPRDQAY</sequence>
<evidence type="ECO:0000256" key="6">
    <source>
        <dbReference type="ARBA" id="ARBA00049877"/>
    </source>
</evidence>
<comment type="catalytic activity">
    <reaction evidence="6">
        <text>(3S)-3-hydroxy-3-methylglutaryl-CoA = acetoacetate + acetyl-CoA</text>
        <dbReference type="Rhea" id="RHEA:24404"/>
        <dbReference type="ChEBI" id="CHEBI:13705"/>
        <dbReference type="ChEBI" id="CHEBI:43074"/>
        <dbReference type="ChEBI" id="CHEBI:57288"/>
        <dbReference type="EC" id="4.1.3.4"/>
    </reaction>
</comment>
<comment type="similarity">
    <text evidence="2">Belongs to the HMG-CoA lyase family.</text>
</comment>
<keyword evidence="9" id="KW-1185">Reference proteome</keyword>
<comment type="pathway">
    <text evidence="1">Metabolic intermediate metabolism; (S)-3-hydroxy-3-methylglutaryl-CoA degradation; acetoacetate from (S)-3-hydroxy-3-methylglutaryl-CoA: step 1/1.</text>
</comment>
<dbReference type="InterPro" id="IPR000138">
    <property type="entry name" value="HMG_CoA_lyase_AS"/>
</dbReference>
<accession>A0A2U1M4F8</accession>
<dbReference type="SUPFAM" id="SSF51569">
    <property type="entry name" value="Aldolase"/>
    <property type="match status" value="1"/>
</dbReference>
<comment type="caution">
    <text evidence="8">The sequence shown here is derived from an EMBL/GenBank/DDBJ whole genome shotgun (WGS) entry which is preliminary data.</text>
</comment>
<dbReference type="AlphaFoldDB" id="A0A2U1M4F8"/>
<dbReference type="Proteomes" id="UP000245207">
    <property type="component" value="Unassembled WGS sequence"/>
</dbReference>
<dbReference type="PANTHER" id="PTHR42738:SF7">
    <property type="entry name" value="HYDROXYMETHYLGLUTARYL-COA LYASE"/>
    <property type="match status" value="1"/>
</dbReference>
<dbReference type="PANTHER" id="PTHR42738">
    <property type="entry name" value="HYDROXYMETHYLGLUTARYL-COA LYASE"/>
    <property type="match status" value="1"/>
</dbReference>
<evidence type="ECO:0000256" key="3">
    <source>
        <dbReference type="ARBA" id="ARBA00012910"/>
    </source>
</evidence>
<reference evidence="8 9" key="1">
    <citation type="journal article" date="2018" name="Mol. Plant">
        <title>The genome of Artemisia annua provides insight into the evolution of Asteraceae family and artemisinin biosynthesis.</title>
        <authorList>
            <person name="Shen Q."/>
            <person name="Zhang L."/>
            <person name="Liao Z."/>
            <person name="Wang S."/>
            <person name="Yan T."/>
            <person name="Shi P."/>
            <person name="Liu M."/>
            <person name="Fu X."/>
            <person name="Pan Q."/>
            <person name="Wang Y."/>
            <person name="Lv Z."/>
            <person name="Lu X."/>
            <person name="Zhang F."/>
            <person name="Jiang W."/>
            <person name="Ma Y."/>
            <person name="Chen M."/>
            <person name="Hao X."/>
            <person name="Li L."/>
            <person name="Tang Y."/>
            <person name="Lv G."/>
            <person name="Zhou Y."/>
            <person name="Sun X."/>
            <person name="Brodelius P.E."/>
            <person name="Rose J.K.C."/>
            <person name="Tang K."/>
        </authorList>
    </citation>
    <scope>NUCLEOTIDE SEQUENCE [LARGE SCALE GENOMIC DNA]</scope>
    <source>
        <strain evidence="9">cv. Huhao1</strain>
        <tissue evidence="8">Leaf</tissue>
    </source>
</reference>
<proteinExistence type="inferred from homology"/>
<dbReference type="Gene3D" id="3.20.20.70">
    <property type="entry name" value="Aldolase class I"/>
    <property type="match status" value="1"/>
</dbReference>
<dbReference type="GO" id="GO:0046951">
    <property type="term" value="P:ketone body biosynthetic process"/>
    <property type="evidence" value="ECO:0007669"/>
    <property type="project" value="TreeGrafter"/>
</dbReference>
<name>A0A2U1M4F8_ARTAN</name>
<dbReference type="PROSITE" id="PS01062">
    <property type="entry name" value="HMG_COA_LYASE"/>
    <property type="match status" value="1"/>
</dbReference>
<evidence type="ECO:0000256" key="2">
    <source>
        <dbReference type="ARBA" id="ARBA00009405"/>
    </source>
</evidence>
<dbReference type="Pfam" id="PF00682">
    <property type="entry name" value="HMGL-like"/>
    <property type="match status" value="1"/>
</dbReference>
<dbReference type="GO" id="GO:0006552">
    <property type="term" value="P:L-leucine catabolic process"/>
    <property type="evidence" value="ECO:0007669"/>
    <property type="project" value="TreeGrafter"/>
</dbReference>
<dbReference type="EC" id="4.1.3.4" evidence="3"/>
<dbReference type="STRING" id="35608.A0A2U1M4F8"/>
<keyword evidence="4" id="KW-0479">Metal-binding</keyword>